<feature type="compositionally biased region" description="Low complexity" evidence="1">
    <location>
        <begin position="31"/>
        <end position="41"/>
    </location>
</feature>
<dbReference type="EMBL" id="VSRR010069835">
    <property type="protein sequence ID" value="MPC85868.1"/>
    <property type="molecule type" value="Genomic_DNA"/>
</dbReference>
<proteinExistence type="predicted"/>
<evidence type="ECO:0000313" key="2">
    <source>
        <dbReference type="EMBL" id="MPC85868.1"/>
    </source>
</evidence>
<comment type="caution">
    <text evidence="2">The sequence shown here is derived from an EMBL/GenBank/DDBJ whole genome shotgun (WGS) entry which is preliminary data.</text>
</comment>
<feature type="region of interest" description="Disordered" evidence="1">
    <location>
        <begin position="1"/>
        <end position="41"/>
    </location>
</feature>
<gene>
    <name evidence="2" type="ORF">E2C01_080667</name>
</gene>
<protein>
    <submittedName>
        <fullName evidence="2">Uncharacterized protein</fullName>
    </submittedName>
</protein>
<dbReference type="AlphaFoldDB" id="A0A5B7IYZ3"/>
<reference evidence="2 3" key="1">
    <citation type="submission" date="2019-05" db="EMBL/GenBank/DDBJ databases">
        <title>Another draft genome of Portunus trituberculatus and its Hox gene families provides insights of decapod evolution.</title>
        <authorList>
            <person name="Jeong J.-H."/>
            <person name="Song I."/>
            <person name="Kim S."/>
            <person name="Choi T."/>
            <person name="Kim D."/>
            <person name="Ryu S."/>
            <person name="Kim W."/>
        </authorList>
    </citation>
    <scope>NUCLEOTIDE SEQUENCE [LARGE SCALE GENOMIC DNA]</scope>
    <source>
        <tissue evidence="2">Muscle</tissue>
    </source>
</reference>
<evidence type="ECO:0000313" key="3">
    <source>
        <dbReference type="Proteomes" id="UP000324222"/>
    </source>
</evidence>
<evidence type="ECO:0000256" key="1">
    <source>
        <dbReference type="SAM" id="MobiDB-lite"/>
    </source>
</evidence>
<dbReference type="Proteomes" id="UP000324222">
    <property type="component" value="Unassembled WGS sequence"/>
</dbReference>
<name>A0A5B7IYZ3_PORTR</name>
<organism evidence="2 3">
    <name type="scientific">Portunus trituberculatus</name>
    <name type="common">Swimming crab</name>
    <name type="synonym">Neptunus trituberculatus</name>
    <dbReference type="NCBI Taxonomy" id="210409"/>
    <lineage>
        <taxon>Eukaryota</taxon>
        <taxon>Metazoa</taxon>
        <taxon>Ecdysozoa</taxon>
        <taxon>Arthropoda</taxon>
        <taxon>Crustacea</taxon>
        <taxon>Multicrustacea</taxon>
        <taxon>Malacostraca</taxon>
        <taxon>Eumalacostraca</taxon>
        <taxon>Eucarida</taxon>
        <taxon>Decapoda</taxon>
        <taxon>Pleocyemata</taxon>
        <taxon>Brachyura</taxon>
        <taxon>Eubrachyura</taxon>
        <taxon>Portunoidea</taxon>
        <taxon>Portunidae</taxon>
        <taxon>Portuninae</taxon>
        <taxon>Portunus</taxon>
    </lineage>
</organism>
<keyword evidence="3" id="KW-1185">Reference proteome</keyword>
<sequence length="68" mass="7388">MTSPNLRFHGAQPIPSPTLPTSAPPRHQNEQPLPASQPASQPCMVQSFTTADTQHIQRAINLTASKCR</sequence>
<accession>A0A5B7IYZ3</accession>